<evidence type="ECO:0000256" key="3">
    <source>
        <dbReference type="ARBA" id="ARBA00022808"/>
    </source>
</evidence>
<dbReference type="GO" id="GO:0033389">
    <property type="term" value="P:putrescine biosynthetic process from arginine, via agmatine"/>
    <property type="evidence" value="ECO:0007669"/>
    <property type="project" value="TreeGrafter"/>
</dbReference>
<dbReference type="GO" id="GO:0008783">
    <property type="term" value="F:agmatinase activity"/>
    <property type="evidence" value="ECO:0007669"/>
    <property type="project" value="TreeGrafter"/>
</dbReference>
<dbReference type="GO" id="GO:0050415">
    <property type="term" value="F:formimidoylglutamase activity"/>
    <property type="evidence" value="ECO:0007669"/>
    <property type="project" value="UniProtKB-UniRule"/>
</dbReference>
<dbReference type="EC" id="3.5.3.8" evidence="5 6"/>
<dbReference type="RefSeq" id="WP_125292472.1">
    <property type="nucleotide sequence ID" value="NZ_JAPTZM010000006.1"/>
</dbReference>
<dbReference type="PANTHER" id="PTHR11358:SF35">
    <property type="entry name" value="FORMIMIDOYLGLUTAMASE"/>
    <property type="match status" value="1"/>
</dbReference>
<dbReference type="InterPro" id="IPR023696">
    <property type="entry name" value="Ureohydrolase_dom_sf"/>
</dbReference>
<evidence type="ECO:0000256" key="1">
    <source>
        <dbReference type="ARBA" id="ARBA00022723"/>
    </source>
</evidence>
<comment type="function">
    <text evidence="5">Catalyzes the conversion of N-formimidoyl-L-glutamate to L-glutamate and formamide.</text>
</comment>
<evidence type="ECO:0000256" key="6">
    <source>
        <dbReference type="NCBIfam" id="TIGR01227"/>
    </source>
</evidence>
<dbReference type="GO" id="GO:0019556">
    <property type="term" value="P:L-histidine catabolic process to glutamate and formamide"/>
    <property type="evidence" value="ECO:0007669"/>
    <property type="project" value="UniProtKB-UniRule"/>
</dbReference>
<feature type="binding site" evidence="5">
    <location>
        <position position="155"/>
    </location>
    <ligand>
        <name>Mn(2+)</name>
        <dbReference type="ChEBI" id="CHEBI:29035"/>
        <label>2</label>
    </ligand>
</feature>
<evidence type="ECO:0000313" key="9">
    <source>
        <dbReference type="EMBL" id="RSE29435.1"/>
    </source>
</evidence>
<dbReference type="UniPathway" id="UPA00379">
    <property type="reaction ID" value="UER00552"/>
</dbReference>
<keyword evidence="4 5" id="KW-0464">Manganese</keyword>
<comment type="caution">
    <text evidence="9">The sequence shown here is derived from an EMBL/GenBank/DDBJ whole genome shotgun (WGS) entry which is preliminary data.</text>
</comment>
<dbReference type="NCBIfam" id="TIGR01227">
    <property type="entry name" value="hutG"/>
    <property type="match status" value="1"/>
</dbReference>
<dbReference type="Gene3D" id="3.40.800.10">
    <property type="entry name" value="Ureohydrolase domain"/>
    <property type="match status" value="1"/>
</dbReference>
<gene>
    <name evidence="5" type="primary">hutG</name>
    <name evidence="9" type="ORF">EGT71_02685</name>
</gene>
<feature type="binding site" evidence="5 7">
    <location>
        <position position="244"/>
    </location>
    <ligand>
        <name>Mn(2+)</name>
        <dbReference type="ChEBI" id="CHEBI:29035"/>
        <label>1</label>
    </ligand>
</feature>
<feature type="binding site" evidence="5">
    <location>
        <position position="153"/>
    </location>
    <ligand>
        <name>Mn(2+)</name>
        <dbReference type="ChEBI" id="CHEBI:29035"/>
        <label>2</label>
    </ligand>
</feature>
<evidence type="ECO:0000256" key="5">
    <source>
        <dbReference type="HAMAP-Rule" id="MF_00737"/>
    </source>
</evidence>
<dbReference type="AlphaFoldDB" id="A0A427V9L1"/>
<accession>A0A427V9L1</accession>
<reference evidence="9 10" key="1">
    <citation type="submission" date="2018-10" db="EMBL/GenBank/DDBJ databases">
        <title>Transmission dynamics of multidrug resistant bacteria on intensive care unit surfaces.</title>
        <authorList>
            <person name="D'Souza A.W."/>
            <person name="Potter R.F."/>
            <person name="Wallace M."/>
            <person name="Shupe A."/>
            <person name="Patel S."/>
            <person name="Sun S."/>
            <person name="Gul D."/>
            <person name="Kwon J.H."/>
            <person name="Andleeb S."/>
            <person name="Burnham C.-A.D."/>
            <person name="Dantas G."/>
        </authorList>
    </citation>
    <scope>NUCLEOTIDE SEQUENCE [LARGE SCALE GENOMIC DNA]</scope>
    <source>
        <strain evidence="9 10">AS_373</strain>
    </source>
</reference>
<dbReference type="PANTHER" id="PTHR11358">
    <property type="entry name" value="ARGINASE/AGMATINASE"/>
    <property type="match status" value="1"/>
</dbReference>
<evidence type="ECO:0000256" key="7">
    <source>
        <dbReference type="PIRSR" id="PIRSR036979-1"/>
    </source>
</evidence>
<feature type="binding site" evidence="7">
    <location>
        <position position="155"/>
    </location>
    <ligand>
        <name>Mn(2+)</name>
        <dbReference type="ChEBI" id="CHEBI:29035"/>
        <label>1</label>
    </ligand>
</feature>
<feature type="binding site" evidence="5 7">
    <location>
        <position position="157"/>
    </location>
    <ligand>
        <name>Mn(2+)</name>
        <dbReference type="ChEBI" id="CHEBI:29035"/>
        <label>1</label>
    </ligand>
</feature>
<dbReference type="OrthoDB" id="9789727at2"/>
<feature type="binding site" evidence="5">
    <location>
        <position position="246"/>
    </location>
    <ligand>
        <name>Mn(2+)</name>
        <dbReference type="ChEBI" id="CHEBI:29035"/>
        <label>2</label>
    </ligand>
</feature>
<feature type="binding site" evidence="5 7">
    <location>
        <position position="153"/>
    </location>
    <ligand>
        <name>Mn(2+)</name>
        <dbReference type="ChEBI" id="CHEBI:29035"/>
        <label>1</label>
    </ligand>
</feature>
<name>A0A427V9L1_9ENTR</name>
<dbReference type="GO" id="GO:0019557">
    <property type="term" value="P:L-histidine catabolic process to glutamate and formate"/>
    <property type="evidence" value="ECO:0007669"/>
    <property type="project" value="UniProtKB-UniPathway"/>
</dbReference>
<evidence type="ECO:0000256" key="4">
    <source>
        <dbReference type="ARBA" id="ARBA00023211"/>
    </source>
</evidence>
<dbReference type="EMBL" id="RHXB01000001">
    <property type="protein sequence ID" value="RSE29435.1"/>
    <property type="molecule type" value="Genomic_DNA"/>
</dbReference>
<organism evidence="9 10">
    <name type="scientific">Atlantibacter subterraneus</name>
    <dbReference type="NCBI Taxonomy" id="255519"/>
    <lineage>
        <taxon>Bacteria</taxon>
        <taxon>Pseudomonadati</taxon>
        <taxon>Pseudomonadota</taxon>
        <taxon>Gammaproteobacteria</taxon>
        <taxon>Enterobacterales</taxon>
        <taxon>Enterobacteriaceae</taxon>
        <taxon>Atlantibacter</taxon>
    </lineage>
</organism>
<keyword evidence="3 5" id="KW-0369">Histidine metabolism</keyword>
<proteinExistence type="inferred from homology"/>
<evidence type="ECO:0000313" key="10">
    <source>
        <dbReference type="Proteomes" id="UP000275331"/>
    </source>
</evidence>
<comment type="similarity">
    <text evidence="5 8">Belongs to the arginase family.</text>
</comment>
<evidence type="ECO:0000256" key="8">
    <source>
        <dbReference type="PROSITE-ProRule" id="PRU00742"/>
    </source>
</evidence>
<sequence>MTLWQPARAALWQGRNDLAEADNALRVFQTLQHRTVFEPEAEGIALLGFACDEGVKRNHGRPGAQKGPDTLRSALANMASHRGHDRLVDLGNIHAQPDALEAAQDALSDAVKQCQQAGMRTLVFGGGHETAFGHGRGVLDAWPDARIAIINIDAHLDLRRAAQATSGTPFRQLALHCEQQGREFNYTCIGVNPAANTQALLDEAARLNVNIIWDTDCQRPEQTAAATQIAALLAWADKIYLTIDLDALPGWQMPAVSAPAGLGIPLDRLLTLLEPLCRSPKLQAVDLVEFNPEFDRDSLGAKVAARLAWQIVHQWSDADNHG</sequence>
<feature type="binding site" evidence="5 7">
    <location>
        <position position="128"/>
    </location>
    <ligand>
        <name>Mn(2+)</name>
        <dbReference type="ChEBI" id="CHEBI:29035"/>
        <label>1</label>
    </ligand>
</feature>
<dbReference type="Pfam" id="PF00491">
    <property type="entry name" value="Arginase"/>
    <property type="match status" value="1"/>
</dbReference>
<dbReference type="GO" id="GO:0030145">
    <property type="term" value="F:manganese ion binding"/>
    <property type="evidence" value="ECO:0007669"/>
    <property type="project" value="UniProtKB-UniRule"/>
</dbReference>
<comment type="cofactor">
    <cofactor evidence="5 7">
        <name>Mn(2+)</name>
        <dbReference type="ChEBI" id="CHEBI:29035"/>
    </cofactor>
    <text evidence="5 7">Binds 2 manganese ions per subunit.</text>
</comment>
<comment type="catalytic activity">
    <reaction evidence="5">
        <text>N-formimidoyl-L-glutamate + H2O = formamide + L-glutamate</text>
        <dbReference type="Rhea" id="RHEA:22492"/>
        <dbReference type="ChEBI" id="CHEBI:15377"/>
        <dbReference type="ChEBI" id="CHEBI:16397"/>
        <dbReference type="ChEBI" id="CHEBI:29985"/>
        <dbReference type="ChEBI" id="CHEBI:58928"/>
        <dbReference type="EC" id="3.5.3.8"/>
    </reaction>
</comment>
<dbReference type="PIRSF" id="PIRSF036979">
    <property type="entry name" value="Arginase"/>
    <property type="match status" value="1"/>
</dbReference>
<keyword evidence="2 5" id="KW-0378">Hydrolase</keyword>
<keyword evidence="1 5" id="KW-0479">Metal-binding</keyword>
<feature type="binding site" evidence="7">
    <location>
        <position position="246"/>
    </location>
    <ligand>
        <name>Mn(2+)</name>
        <dbReference type="ChEBI" id="CHEBI:29035"/>
        <label>1</label>
    </ligand>
</feature>
<feature type="binding site" evidence="5">
    <location>
        <position position="244"/>
    </location>
    <ligand>
        <name>Mn(2+)</name>
        <dbReference type="ChEBI" id="CHEBI:29035"/>
        <label>2</label>
    </ligand>
</feature>
<dbReference type="HAMAP" id="MF_00737">
    <property type="entry name" value="Formimidoylglutam"/>
    <property type="match status" value="1"/>
</dbReference>
<evidence type="ECO:0000256" key="2">
    <source>
        <dbReference type="ARBA" id="ARBA00022801"/>
    </source>
</evidence>
<protein>
    <recommendedName>
        <fullName evidence="5 6">Formimidoylglutamase</fullName>
        <ecNumber evidence="5 6">3.5.3.8</ecNumber>
    </recommendedName>
    <alternativeName>
        <fullName evidence="5">Formiminoglutamase</fullName>
    </alternativeName>
    <alternativeName>
        <fullName evidence="5">Formiminoglutamate hydrolase</fullName>
    </alternativeName>
</protein>
<dbReference type="PROSITE" id="PS51409">
    <property type="entry name" value="ARGINASE_2"/>
    <property type="match status" value="1"/>
</dbReference>
<dbReference type="InterPro" id="IPR006035">
    <property type="entry name" value="Ureohydrolase"/>
</dbReference>
<dbReference type="InterPro" id="IPR005923">
    <property type="entry name" value="HutG"/>
</dbReference>
<dbReference type="SUPFAM" id="SSF52768">
    <property type="entry name" value="Arginase/deacetylase"/>
    <property type="match status" value="1"/>
</dbReference>
<dbReference type="CDD" id="cd09988">
    <property type="entry name" value="Formimidoylglutamase"/>
    <property type="match status" value="1"/>
</dbReference>
<dbReference type="Proteomes" id="UP000275331">
    <property type="component" value="Unassembled WGS sequence"/>
</dbReference>
<comment type="pathway">
    <text evidence="5">Amino-acid degradation; L-histidine degradation into L-glutamate; L-glutamate from N-formimidoyl-L-glutamate (hydrolase route): step 1/1.</text>
</comment>